<evidence type="ECO:0000256" key="2">
    <source>
        <dbReference type="ARBA" id="ARBA00022692"/>
    </source>
</evidence>
<protein>
    <recommendedName>
        <fullName evidence="6">HIG1 domain-containing protein</fullName>
    </recommendedName>
</protein>
<feature type="domain" description="HIG1" evidence="6">
    <location>
        <begin position="88"/>
        <end position="179"/>
    </location>
</feature>
<dbReference type="Proteomes" id="UP000790833">
    <property type="component" value="Unassembled WGS sequence"/>
</dbReference>
<dbReference type="PANTHER" id="PTHR28018">
    <property type="entry name" value="RESPIRATORY SUPERCOMPLEX FACTOR 2, MITOCHONDRIAL"/>
    <property type="match status" value="1"/>
</dbReference>
<dbReference type="EMBL" id="JAHMUF010000026">
    <property type="protein sequence ID" value="KAG7191563.1"/>
    <property type="molecule type" value="Genomic_DNA"/>
</dbReference>
<comment type="caution">
    <text evidence="7">The sequence shown here is derived from an EMBL/GenBank/DDBJ whole genome shotgun (WGS) entry which is preliminary data.</text>
</comment>
<accession>A0A9P7V5G9</accession>
<dbReference type="InterPro" id="IPR007667">
    <property type="entry name" value="Hypoxia_induced_domain"/>
</dbReference>
<reference evidence="7" key="1">
    <citation type="submission" date="2021-03" db="EMBL/GenBank/DDBJ databases">
        <authorList>
            <person name="Palmer J.M."/>
        </authorList>
    </citation>
    <scope>NUCLEOTIDE SEQUENCE</scope>
    <source>
        <strain evidence="7">ARV_011</strain>
    </source>
</reference>
<dbReference type="GeneID" id="66116329"/>
<gene>
    <name evidence="7" type="ORF">KQ657_002955</name>
</gene>
<evidence type="ECO:0000256" key="4">
    <source>
        <dbReference type="ARBA" id="ARBA00023136"/>
    </source>
</evidence>
<name>A0A9P7V5G9_9ASCO</name>
<feature type="transmembrane region" description="Helical" evidence="5">
    <location>
        <begin position="151"/>
        <end position="170"/>
    </location>
</feature>
<dbReference type="GO" id="GO:0033617">
    <property type="term" value="P:mitochondrial respiratory chain complex IV assembly"/>
    <property type="evidence" value="ECO:0007669"/>
    <property type="project" value="TreeGrafter"/>
</dbReference>
<dbReference type="Pfam" id="PF04588">
    <property type="entry name" value="HIG_1_N"/>
    <property type="match status" value="1"/>
</dbReference>
<keyword evidence="2 5" id="KW-0812">Transmembrane</keyword>
<proteinExistence type="predicted"/>
<feature type="transmembrane region" description="Helical" evidence="5">
    <location>
        <begin position="20"/>
        <end position="38"/>
    </location>
</feature>
<dbReference type="Gene3D" id="6.10.140.1320">
    <property type="match status" value="1"/>
</dbReference>
<comment type="subcellular location">
    <subcellularLocation>
        <location evidence="1">Mitochondrion</location>
    </subcellularLocation>
</comment>
<evidence type="ECO:0000313" key="8">
    <source>
        <dbReference type="Proteomes" id="UP000790833"/>
    </source>
</evidence>
<dbReference type="GO" id="GO:0005739">
    <property type="term" value="C:mitochondrion"/>
    <property type="evidence" value="ECO:0007669"/>
    <property type="project" value="UniProtKB-SubCell"/>
</dbReference>
<evidence type="ECO:0000256" key="5">
    <source>
        <dbReference type="SAM" id="Phobius"/>
    </source>
</evidence>
<dbReference type="OrthoDB" id="1915122at2759"/>
<evidence type="ECO:0000256" key="3">
    <source>
        <dbReference type="ARBA" id="ARBA00022989"/>
    </source>
</evidence>
<dbReference type="InterPro" id="IPR040153">
    <property type="entry name" value="Rcf2"/>
</dbReference>
<keyword evidence="8" id="KW-1185">Reference proteome</keyword>
<keyword evidence="4 5" id="KW-0472">Membrane</keyword>
<sequence length="203" mass="23343">MKILTEEEKQEHTKRLIVEGLKGTVVGLAVSYGLTFALKKKFPIKYNQMNFSTKTALYVVPTAGIIALYQDDGSVKFEEEKYRGSLMQKQREELQAKWDKMTTNEKAFHMVNDNKYKIIVGAWAASLYGSWRLVNRDKYMDAAQKAVQARVYAQGITVVLLLSTILLSMYEAKLKKDEPAPIPEWKKYLDEQQALKEAKEHQN</sequence>
<keyword evidence="3 5" id="KW-1133">Transmembrane helix</keyword>
<organism evidence="7 8">
    <name type="scientific">Scheffersomyces spartinae</name>
    <dbReference type="NCBI Taxonomy" id="45513"/>
    <lineage>
        <taxon>Eukaryota</taxon>
        <taxon>Fungi</taxon>
        <taxon>Dikarya</taxon>
        <taxon>Ascomycota</taxon>
        <taxon>Saccharomycotina</taxon>
        <taxon>Pichiomycetes</taxon>
        <taxon>Debaryomycetaceae</taxon>
        <taxon>Scheffersomyces</taxon>
    </lineage>
</organism>
<dbReference type="PANTHER" id="PTHR28018:SF3">
    <property type="entry name" value="RESPIRATORY SUPERCOMPLEX FACTOR 2, MITOCHONDRIAL"/>
    <property type="match status" value="1"/>
</dbReference>
<feature type="transmembrane region" description="Helical" evidence="5">
    <location>
        <begin position="116"/>
        <end position="131"/>
    </location>
</feature>
<dbReference type="AlphaFoldDB" id="A0A9P7V5G9"/>
<dbReference type="PROSITE" id="PS51503">
    <property type="entry name" value="HIG1"/>
    <property type="match status" value="1"/>
</dbReference>
<evidence type="ECO:0000259" key="6">
    <source>
        <dbReference type="PROSITE" id="PS51503"/>
    </source>
</evidence>
<evidence type="ECO:0000256" key="1">
    <source>
        <dbReference type="ARBA" id="ARBA00004173"/>
    </source>
</evidence>
<evidence type="ECO:0000313" key="7">
    <source>
        <dbReference type="EMBL" id="KAG7191563.1"/>
    </source>
</evidence>
<dbReference type="RefSeq" id="XP_043047115.1">
    <property type="nucleotide sequence ID" value="XM_043193696.1"/>
</dbReference>